<name>A0A6J6N6D7_9ZZZZ</name>
<keyword evidence="4" id="KW-0949">S-adenosyl-L-methionine</keyword>
<protein>
    <recommendedName>
        <fullName evidence="1">peptide chain release factor N(5)-glutamine methyltransferase</fullName>
        <ecNumber evidence="1">2.1.1.297</ecNumber>
    </recommendedName>
</protein>
<dbReference type="Gene3D" id="1.10.8.10">
    <property type="entry name" value="DNA helicase RuvA subunit, C-terminal domain"/>
    <property type="match status" value="1"/>
</dbReference>
<comment type="catalytic activity">
    <reaction evidence="5">
        <text>L-glutaminyl-[peptide chain release factor] + S-adenosyl-L-methionine = N(5)-methyl-L-glutaminyl-[peptide chain release factor] + S-adenosyl-L-homocysteine + H(+)</text>
        <dbReference type="Rhea" id="RHEA:42896"/>
        <dbReference type="Rhea" id="RHEA-COMP:10271"/>
        <dbReference type="Rhea" id="RHEA-COMP:10272"/>
        <dbReference type="ChEBI" id="CHEBI:15378"/>
        <dbReference type="ChEBI" id="CHEBI:30011"/>
        <dbReference type="ChEBI" id="CHEBI:57856"/>
        <dbReference type="ChEBI" id="CHEBI:59789"/>
        <dbReference type="ChEBI" id="CHEBI:61891"/>
        <dbReference type="EC" id="2.1.1.297"/>
    </reaction>
</comment>
<dbReference type="EMBL" id="CAFBPT010000001">
    <property type="protein sequence ID" value="CAB5020511.1"/>
    <property type="molecule type" value="Genomic_DNA"/>
</dbReference>
<dbReference type="InterPro" id="IPR007848">
    <property type="entry name" value="Small_mtfrase_dom"/>
</dbReference>
<dbReference type="PROSITE" id="PS00092">
    <property type="entry name" value="N6_MTASE"/>
    <property type="match status" value="1"/>
</dbReference>
<dbReference type="AlphaFoldDB" id="A0A6J6N6D7"/>
<feature type="domain" description="Methyltransferase small" evidence="6">
    <location>
        <begin position="117"/>
        <end position="197"/>
    </location>
</feature>
<dbReference type="EC" id="2.1.1.297" evidence="1"/>
<dbReference type="EMBL" id="CAEZXD010000043">
    <property type="protein sequence ID" value="CAB4682211.1"/>
    <property type="molecule type" value="Genomic_DNA"/>
</dbReference>
<evidence type="ECO:0000256" key="2">
    <source>
        <dbReference type="ARBA" id="ARBA00022603"/>
    </source>
</evidence>
<evidence type="ECO:0000313" key="11">
    <source>
        <dbReference type="EMBL" id="CAB4891352.1"/>
    </source>
</evidence>
<evidence type="ECO:0000313" key="12">
    <source>
        <dbReference type="EMBL" id="CAB4962247.1"/>
    </source>
</evidence>
<evidence type="ECO:0000313" key="10">
    <source>
        <dbReference type="EMBL" id="CAB4827731.1"/>
    </source>
</evidence>
<proteinExistence type="predicted"/>
<dbReference type="Gene3D" id="3.40.50.150">
    <property type="entry name" value="Vaccinia Virus protein VP39"/>
    <property type="match status" value="1"/>
</dbReference>
<dbReference type="GO" id="GO:0003676">
    <property type="term" value="F:nucleic acid binding"/>
    <property type="evidence" value="ECO:0007669"/>
    <property type="project" value="InterPro"/>
</dbReference>
<evidence type="ECO:0000313" key="8">
    <source>
        <dbReference type="EMBL" id="CAB4682211.1"/>
    </source>
</evidence>
<dbReference type="Pfam" id="PF17827">
    <property type="entry name" value="PrmC_N"/>
    <property type="match status" value="1"/>
</dbReference>
<dbReference type="EMBL" id="CAFAAZ010000017">
    <property type="protein sequence ID" value="CAB4827731.1"/>
    <property type="molecule type" value="Genomic_DNA"/>
</dbReference>
<dbReference type="InterPro" id="IPR019874">
    <property type="entry name" value="RF_methyltr_PrmC"/>
</dbReference>
<gene>
    <name evidence="8" type="ORF">UFOPK2343_01199</name>
    <name evidence="9" type="ORF">UFOPK2652_00491</name>
    <name evidence="10" type="ORF">UFOPK3128_01301</name>
    <name evidence="11" type="ORF">UFOPK3511_00431</name>
    <name evidence="12" type="ORF">UFOPK3880_00381</name>
    <name evidence="13" type="ORF">UFOPK4146_00232</name>
</gene>
<dbReference type="Pfam" id="PF05175">
    <property type="entry name" value="MTS"/>
    <property type="match status" value="1"/>
</dbReference>
<evidence type="ECO:0000256" key="3">
    <source>
        <dbReference type="ARBA" id="ARBA00022679"/>
    </source>
</evidence>
<dbReference type="EMBL" id="CAFBNU010000002">
    <property type="protein sequence ID" value="CAB4962247.1"/>
    <property type="molecule type" value="Genomic_DNA"/>
</dbReference>
<dbReference type="NCBIfam" id="TIGR00536">
    <property type="entry name" value="hemK_fam"/>
    <property type="match status" value="1"/>
</dbReference>
<dbReference type="CDD" id="cd02440">
    <property type="entry name" value="AdoMet_MTases"/>
    <property type="match status" value="1"/>
</dbReference>
<dbReference type="GO" id="GO:0032259">
    <property type="term" value="P:methylation"/>
    <property type="evidence" value="ECO:0007669"/>
    <property type="project" value="UniProtKB-KW"/>
</dbReference>
<evidence type="ECO:0000256" key="4">
    <source>
        <dbReference type="ARBA" id="ARBA00022691"/>
    </source>
</evidence>
<dbReference type="InterPro" id="IPR002052">
    <property type="entry name" value="DNA_methylase_N6_adenine_CS"/>
</dbReference>
<keyword evidence="2" id="KW-0489">Methyltransferase</keyword>
<organism evidence="8">
    <name type="scientific">freshwater metagenome</name>
    <dbReference type="NCBI Taxonomy" id="449393"/>
    <lineage>
        <taxon>unclassified sequences</taxon>
        <taxon>metagenomes</taxon>
        <taxon>ecological metagenomes</taxon>
    </lineage>
</organism>
<dbReference type="SUPFAM" id="SSF53335">
    <property type="entry name" value="S-adenosyl-L-methionine-dependent methyltransferases"/>
    <property type="match status" value="1"/>
</dbReference>
<accession>A0A6J6N6D7</accession>
<evidence type="ECO:0000256" key="5">
    <source>
        <dbReference type="ARBA" id="ARBA00048391"/>
    </source>
</evidence>
<reference evidence="8" key="1">
    <citation type="submission" date="2020-05" db="EMBL/GenBank/DDBJ databases">
        <authorList>
            <person name="Chiriac C."/>
            <person name="Salcher M."/>
            <person name="Ghai R."/>
            <person name="Kavagutti S V."/>
        </authorList>
    </citation>
    <scope>NUCLEOTIDE SEQUENCE</scope>
</reference>
<dbReference type="NCBIfam" id="TIGR03534">
    <property type="entry name" value="RF_mod_PrmC"/>
    <property type="match status" value="1"/>
</dbReference>
<evidence type="ECO:0000313" key="13">
    <source>
        <dbReference type="EMBL" id="CAB5020511.1"/>
    </source>
</evidence>
<dbReference type="EMBL" id="CAEZYD010000004">
    <property type="protein sequence ID" value="CAB4706105.1"/>
    <property type="molecule type" value="Genomic_DNA"/>
</dbReference>
<evidence type="ECO:0000259" key="6">
    <source>
        <dbReference type="Pfam" id="PF05175"/>
    </source>
</evidence>
<feature type="domain" description="Release factor glutamine methyltransferase N-terminal" evidence="7">
    <location>
        <begin position="5"/>
        <end position="76"/>
    </location>
</feature>
<keyword evidence="3" id="KW-0808">Transferase</keyword>
<dbReference type="InterPro" id="IPR004556">
    <property type="entry name" value="HemK-like"/>
</dbReference>
<dbReference type="InterPro" id="IPR040758">
    <property type="entry name" value="PrmC_N"/>
</dbReference>
<dbReference type="GO" id="GO:0102559">
    <property type="term" value="F:peptide chain release factor N(5)-glutamine methyltransferase activity"/>
    <property type="evidence" value="ECO:0007669"/>
    <property type="project" value="UniProtKB-EC"/>
</dbReference>
<evidence type="ECO:0000313" key="9">
    <source>
        <dbReference type="EMBL" id="CAB4706105.1"/>
    </source>
</evidence>
<dbReference type="PANTHER" id="PTHR18895:SF74">
    <property type="entry name" value="MTRF1L RELEASE FACTOR GLUTAMINE METHYLTRANSFERASE"/>
    <property type="match status" value="1"/>
</dbReference>
<evidence type="ECO:0000259" key="7">
    <source>
        <dbReference type="Pfam" id="PF17827"/>
    </source>
</evidence>
<dbReference type="InterPro" id="IPR029063">
    <property type="entry name" value="SAM-dependent_MTases_sf"/>
</dbReference>
<evidence type="ECO:0000256" key="1">
    <source>
        <dbReference type="ARBA" id="ARBA00012771"/>
    </source>
</evidence>
<dbReference type="EMBL" id="CAFBMA010000002">
    <property type="protein sequence ID" value="CAB4891352.1"/>
    <property type="molecule type" value="Genomic_DNA"/>
</dbReference>
<dbReference type="InterPro" id="IPR050320">
    <property type="entry name" value="N5-glutamine_MTase"/>
</dbReference>
<dbReference type="PANTHER" id="PTHR18895">
    <property type="entry name" value="HEMK METHYLTRANSFERASE"/>
    <property type="match status" value="1"/>
</dbReference>
<sequence length="282" mass="30830">MIVKDLLKLGKDQLATKNIEPVEAELLLAHSLGVNRMELHGRVIELTDEQEVETKEIYNQAIAERLTGKPTQYIIGSAPFRYLEYEVGPGVLIPRPETESLVDEVLHQLNTFADPVSLVDLGSGSGAIAISIASETAGKKTVHVIAVEKSEEAITWLERNIAKHDVNVRVVKSDVVTALEGIKCDVVVANPPYLPDGAQIPQELNFEPVEALFGGPANGMVAPKIFIEAAARLLKPGGLFAIEHNELQGPLIAKELAENFETIALHKDLTDRPRFTTARRKI</sequence>